<dbReference type="EMBL" id="HBIW01018569">
    <property type="protein sequence ID" value="CAE0700551.1"/>
    <property type="molecule type" value="Transcribed_RNA"/>
</dbReference>
<dbReference type="Proteomes" id="UP000789595">
    <property type="component" value="Unassembled WGS sequence"/>
</dbReference>
<reference evidence="3" key="2">
    <citation type="submission" date="2021-11" db="EMBL/GenBank/DDBJ databases">
        <authorList>
            <consortium name="Genoscope - CEA"/>
            <person name="William W."/>
        </authorList>
    </citation>
    <scope>NUCLEOTIDE SEQUENCE</scope>
</reference>
<organism evidence="2">
    <name type="scientific">Pelagomonas calceolata</name>
    <dbReference type="NCBI Taxonomy" id="35677"/>
    <lineage>
        <taxon>Eukaryota</taxon>
        <taxon>Sar</taxon>
        <taxon>Stramenopiles</taxon>
        <taxon>Ochrophyta</taxon>
        <taxon>Pelagophyceae</taxon>
        <taxon>Pelagomonadales</taxon>
        <taxon>Pelagomonadaceae</taxon>
        <taxon>Pelagomonas</taxon>
    </lineage>
</organism>
<feature type="compositionally biased region" description="Acidic residues" evidence="1">
    <location>
        <begin position="1"/>
        <end position="15"/>
    </location>
</feature>
<evidence type="ECO:0000313" key="4">
    <source>
        <dbReference type="Proteomes" id="UP000789595"/>
    </source>
</evidence>
<name>A0A7S4A172_9STRA</name>
<evidence type="ECO:0000256" key="1">
    <source>
        <dbReference type="SAM" id="MobiDB-lite"/>
    </source>
</evidence>
<feature type="region of interest" description="Disordered" evidence="1">
    <location>
        <begin position="1"/>
        <end position="49"/>
    </location>
</feature>
<feature type="compositionally biased region" description="Low complexity" evidence="1">
    <location>
        <begin position="40"/>
        <end position="49"/>
    </location>
</feature>
<sequence length="146" mass="15506">MSSWEDAADNDDAWEVNELPADTAAPAAPPTDDGADWTSAVAAPAPAPAPATVVVDDKPLILVNFTKLSKGRIHNKFDPNACNDPEAKSALAKRIGEDYERYASDAELIASGDVRASGTSCWRAALAELRKERPGQFFAPVFPPPS</sequence>
<dbReference type="OrthoDB" id="45013at2759"/>
<evidence type="ECO:0000313" key="2">
    <source>
        <dbReference type="EMBL" id="CAE0700551.1"/>
    </source>
</evidence>
<proteinExistence type="predicted"/>
<evidence type="ECO:0000313" key="3">
    <source>
        <dbReference type="EMBL" id="CAH0371061.1"/>
    </source>
</evidence>
<feature type="compositionally biased region" description="Low complexity" evidence="1">
    <location>
        <begin position="20"/>
        <end position="32"/>
    </location>
</feature>
<reference evidence="2" key="1">
    <citation type="submission" date="2021-01" db="EMBL/GenBank/DDBJ databases">
        <authorList>
            <person name="Corre E."/>
            <person name="Pelletier E."/>
            <person name="Niang G."/>
            <person name="Scheremetjew M."/>
            <person name="Finn R."/>
            <person name="Kale V."/>
            <person name="Holt S."/>
            <person name="Cochrane G."/>
            <person name="Meng A."/>
            <person name="Brown T."/>
            <person name="Cohen L."/>
        </authorList>
    </citation>
    <scope>NUCLEOTIDE SEQUENCE</scope>
    <source>
        <strain evidence="2">CCMP1756</strain>
    </source>
</reference>
<dbReference type="EMBL" id="CAKKNE010000003">
    <property type="protein sequence ID" value="CAH0371061.1"/>
    <property type="molecule type" value="Genomic_DNA"/>
</dbReference>
<keyword evidence="4" id="KW-1185">Reference proteome</keyword>
<protein>
    <submittedName>
        <fullName evidence="2">Uncharacterized protein</fullName>
    </submittedName>
</protein>
<gene>
    <name evidence="2" type="ORF">PCAL00307_LOCUS15987</name>
    <name evidence="3" type="ORF">PECAL_3P09840</name>
</gene>
<dbReference type="AlphaFoldDB" id="A0A7S4A172"/>
<accession>A0A7S4A172</accession>